<keyword evidence="5" id="KW-0645">Protease</keyword>
<keyword evidence="5" id="KW-0121">Carboxypeptidase</keyword>
<reference evidence="5 6" key="1">
    <citation type="journal article" date="2004" name="Extremophiles">
        <title>Halobacillus locisalis sp. nov., a halophilic bacterium isolated from a marine solar saltern of the Yellow Sea in Korea.</title>
        <authorList>
            <person name="Yoon J.H."/>
            <person name="Kang K.H."/>
            <person name="Oh T.K."/>
            <person name="Park Y.H."/>
        </authorList>
    </citation>
    <scope>NUCLEOTIDE SEQUENCE [LARGE SCALE GENOMIC DNA]</scope>
    <source>
        <strain evidence="5 6">KCTC 3788</strain>
    </source>
</reference>
<keyword evidence="1 3" id="KW-0732">Signal</keyword>
<dbReference type="Pfam" id="PF13620">
    <property type="entry name" value="CarboxypepD_reg"/>
    <property type="match status" value="1"/>
</dbReference>
<dbReference type="GO" id="GO:0030246">
    <property type="term" value="F:carbohydrate binding"/>
    <property type="evidence" value="ECO:0007669"/>
    <property type="project" value="InterPro"/>
</dbReference>
<protein>
    <submittedName>
        <fullName evidence="5">Carboxypeptidase regulatory-like domain-containing protein</fullName>
    </submittedName>
</protein>
<evidence type="ECO:0000313" key="6">
    <source>
        <dbReference type="Proteomes" id="UP000571017"/>
    </source>
</evidence>
<dbReference type="InterPro" id="IPR013784">
    <property type="entry name" value="Carb-bd-like_fold"/>
</dbReference>
<gene>
    <name evidence="5" type="ORF">H0266_10475</name>
</gene>
<evidence type="ECO:0000259" key="4">
    <source>
        <dbReference type="Pfam" id="PF13205"/>
    </source>
</evidence>
<dbReference type="InterPro" id="IPR032812">
    <property type="entry name" value="SbsA_Ig"/>
</dbReference>
<evidence type="ECO:0000256" key="1">
    <source>
        <dbReference type="ARBA" id="ARBA00022729"/>
    </source>
</evidence>
<dbReference type="SUPFAM" id="SSF49452">
    <property type="entry name" value="Starch-binding domain-like"/>
    <property type="match status" value="1"/>
</dbReference>
<keyword evidence="6" id="KW-1185">Reference proteome</keyword>
<accession>A0A838CTR5</accession>
<dbReference type="Gene3D" id="2.60.40.1120">
    <property type="entry name" value="Carboxypeptidase-like, regulatory domain"/>
    <property type="match status" value="2"/>
</dbReference>
<proteinExistence type="predicted"/>
<evidence type="ECO:0000256" key="3">
    <source>
        <dbReference type="SAM" id="SignalP"/>
    </source>
</evidence>
<dbReference type="RefSeq" id="WP_181472342.1">
    <property type="nucleotide sequence ID" value="NZ_JACEFG010000002.1"/>
</dbReference>
<organism evidence="5 6">
    <name type="scientific">Halobacillus locisalis</name>
    <dbReference type="NCBI Taxonomy" id="220753"/>
    <lineage>
        <taxon>Bacteria</taxon>
        <taxon>Bacillati</taxon>
        <taxon>Bacillota</taxon>
        <taxon>Bacilli</taxon>
        <taxon>Bacillales</taxon>
        <taxon>Bacillaceae</taxon>
        <taxon>Halobacillus</taxon>
    </lineage>
</organism>
<evidence type="ECO:0000256" key="2">
    <source>
        <dbReference type="SAM" id="MobiDB-lite"/>
    </source>
</evidence>
<feature type="signal peptide" evidence="3">
    <location>
        <begin position="1"/>
        <end position="27"/>
    </location>
</feature>
<dbReference type="Proteomes" id="UP000571017">
    <property type="component" value="Unassembled WGS sequence"/>
</dbReference>
<sequence length="2045" mass="226837">MGKKLLAVISILVLMLSTFLPSATVLAAEEQSTTFPISMPDLSGYQILGGEVSLRSDEIWEHNLYLDRDQENNWVVNYSEANNNLAEHTDQTFHVFVSIELIDGDQNHVSFFDHREVSGQEMMEGLDLSDSNIKKYEYSTDAEYTDSSLTYEYQTEYDEEVHNFYVFGPYFLANEVPSSLRVSGNSENEYFAFEKSLPEQDAVIDVSEDFQMGHKISLSNSSNYSATIDRIEFVDGYSHMSFMGQQSAVEEVMVSDASNIRTHLSVNGENETYELETEPIEVTEDTALTFTGEVDSEKLDSYSYYEQGETINGTLLFESGDFHLTGSNAPEELGNGLNLSFWDGTKKIAETYVGYDLDHFSFQGISELAYGTYQLKYEGSLFDKDITNSLPLDHSPRNDYREPDLKPTNVIPVDGFEVHEYLDGELSRIKDNGDVDYSKWVKEDLTLSTYDNYLEDSEEYQLELSYVVENNDEYLIYHHVQRLTGQQFKQLSQIQMNDSFQRFELSKPEGYSVHRFMAVPELNGSTFTLNSYAKLNTFLLDSSVTNPNFKLQGYTGGDNFYAVAEDHDPSIQEVSFSEEKENMVPVTVTSASPIDSLYIFDDVGSLASHIDVINQPLILHLQKNRLVEANILTQSGQWEYGFSRDMNPTGQTEFTLDDINATSEITHNNYWVEANISYNGFALNRVSSTNHFADDQPIQIMLKDEEGNVVLQEQKQHFSMDLPETLEAGNYTVVFEYPHPFEDKTEAFMKDLVIEGEENNDEVEVPNLEVFKVTTENDGALLSIDQTINFSLEAAKHDTFIGRAEVHYVDTSDENKVLPLTLENGDISYNGSFKVAEGMKQVQYIEAWIVDQSDNKSSKATLKLNKEVASTLTGQVGFEDGTPLKGKVSVTLVNEHNYFTTTSSEDGQFTFDKIPAGSYSLSVSTNGMNIEDVASVELGQSVRKVLDSNVTIPYYQTIKVAIEADDDVDMKDVAGSSLALTHSDNRRLYGKINESGAFVSFSGEDTFELVPSGDYDVEFYGSDHYELSPTTVTIDNETDYLSNPLTLQLSGTTPETSQVTVNVKDAGGNPISNSYVQLYNWSVSQEVGKEYGYAMTNEDSSLGVSPKTGYTLEVSKNGYQSYRQTVDITSDRTIDVVLEEAVSVTGKVLSVDGVIDNARIYNQNGPEYTTSNADGSFEIEGVSKTDVALSIEMEGFQTQTVTPTSKDGSYEAVNVTLVRDGYVEGAVYLNSQEHPVAGGFVNLYDAEGTFIGSSRLSEDGQFKIYGVDNQSEQDYTAKISGWDIPYTTEKLSPTKTEQTIIIPMNVESDFTGEGNSFAATKSGAAPGEVFEYQVKYQNNGDAAKNDLPITFNLDENVEYVPNSALLNGTKASISLNGQELSIGAQDVKAGDHGTVRITVKIKDDATSTISTTASINDESAKVATTELLFVSLEAPEATSTKEVKVYGEAKPDTTVKVFAGDKELSTTTVDGRWWYADVELPVEDAIKTEDFSLVAQVTDGEDTHYSKAVQLSYKPDVPRVKGASITAGWNQNVPLNPYTGLVTTSIVEYTPIDIEVQLDKEVDKASIQFVGRDVTLTHQGSGKYTGKIDHTWSSFGEQVMYVTVENGEVKTKLPLMNVIVLIDPSGYVFEGSMDNRLEGVKAIVQEKVNGTWKDWDAENFGQVNPQVTDDEGRYGWDVPQGDWRVIFSKEGYETYVSRDVVVPPPETELNIPMVRTSTPKVSSVTPSHSSTDIAIGGELTVIFDRLMNQNNMESQIILKDESGNQVPVSFTFENISGAKQEDGYYVEDDTQKLSKSITVKPNQALSNDTTYTLAIAPSVQSYDGKALGTVHESTFTTKKKVSENGGNEQGNTGGSDNGSGYTPTPTPTPEPEEETGIVDLKQTEFNAADHFTSIDRSDVERWDVSDDSIADIQDDGTIEMKSDGLVVVEATTKTGDKVSKLLVLSEKEVKEWEQEETNEKGKTWTVTFNTTMNADLLNDKEVQIIDEEGNKVSVTLKLSEDGKQLMITPEEDYAAGGYNLYISHGLASGKGIEMDQSIFMNFKVR</sequence>
<keyword evidence="5" id="KW-0378">Hydrolase</keyword>
<dbReference type="InterPro" id="IPR008969">
    <property type="entry name" value="CarboxyPept-like_regulatory"/>
</dbReference>
<dbReference type="GO" id="GO:0004180">
    <property type="term" value="F:carboxypeptidase activity"/>
    <property type="evidence" value="ECO:0007669"/>
    <property type="project" value="UniProtKB-KW"/>
</dbReference>
<name>A0A838CTR5_9BACI</name>
<dbReference type="Gene3D" id="2.60.40.10">
    <property type="entry name" value="Immunoglobulins"/>
    <property type="match status" value="1"/>
</dbReference>
<feature type="region of interest" description="Disordered" evidence="2">
    <location>
        <begin position="1837"/>
        <end position="1874"/>
    </location>
</feature>
<dbReference type="SUPFAM" id="SSF49464">
    <property type="entry name" value="Carboxypeptidase regulatory domain-like"/>
    <property type="match status" value="3"/>
</dbReference>
<feature type="domain" description="SbsA Ig-like" evidence="4">
    <location>
        <begin position="1716"/>
        <end position="1837"/>
    </location>
</feature>
<evidence type="ECO:0000313" key="5">
    <source>
        <dbReference type="EMBL" id="MBA2175321.1"/>
    </source>
</evidence>
<feature type="compositionally biased region" description="Gly residues" evidence="2">
    <location>
        <begin position="1847"/>
        <end position="1857"/>
    </location>
</feature>
<dbReference type="EMBL" id="JACEFG010000002">
    <property type="protein sequence ID" value="MBA2175321.1"/>
    <property type="molecule type" value="Genomic_DNA"/>
</dbReference>
<feature type="chain" id="PRO_5032816279" evidence="3">
    <location>
        <begin position="28"/>
        <end position="2045"/>
    </location>
</feature>
<dbReference type="InterPro" id="IPR014755">
    <property type="entry name" value="Cu-Rt/internalin_Ig-like"/>
</dbReference>
<dbReference type="Gene3D" id="2.60.40.1220">
    <property type="match status" value="1"/>
</dbReference>
<dbReference type="Pfam" id="PF13205">
    <property type="entry name" value="Big_5"/>
    <property type="match status" value="1"/>
</dbReference>
<dbReference type="InterPro" id="IPR013783">
    <property type="entry name" value="Ig-like_fold"/>
</dbReference>
<comment type="caution">
    <text evidence="5">The sequence shown here is derived from an EMBL/GenBank/DDBJ whole genome shotgun (WGS) entry which is preliminary data.</text>
</comment>